<proteinExistence type="predicted"/>
<dbReference type="HOGENOM" id="CLU_2494988_0_0_9"/>
<dbReference type="KEGG" id="pgm:PGRAT_19010"/>
<gene>
    <name evidence="1" type="ORF">PGRAT_19010</name>
</gene>
<sequence>MSSKKRIEDEDGYKTAIDYLTEHGPILDDPLPDPKHDIEKIKRIYAVTEQRIHEYKRGQMVLLYPSLKKVYKAAGVEYQEFKREGL</sequence>
<name>A0A089M6S1_9BACL</name>
<keyword evidence="2" id="KW-1185">Reference proteome</keyword>
<dbReference type="eggNOG" id="ENOG50306KZ">
    <property type="taxonomic scope" value="Bacteria"/>
</dbReference>
<dbReference type="RefSeq" id="WP_025706240.1">
    <property type="nucleotide sequence ID" value="NZ_CP009287.1"/>
</dbReference>
<dbReference type="EMBL" id="CP009287">
    <property type="protein sequence ID" value="AIQ69496.1"/>
    <property type="molecule type" value="Genomic_DNA"/>
</dbReference>
<dbReference type="Proteomes" id="UP000029500">
    <property type="component" value="Chromosome"/>
</dbReference>
<dbReference type="AlphaFoldDB" id="A0A089M6S1"/>
<organism evidence="1 2">
    <name type="scientific">Paenibacillus graminis</name>
    <dbReference type="NCBI Taxonomy" id="189425"/>
    <lineage>
        <taxon>Bacteria</taxon>
        <taxon>Bacillati</taxon>
        <taxon>Bacillota</taxon>
        <taxon>Bacilli</taxon>
        <taxon>Bacillales</taxon>
        <taxon>Paenibacillaceae</taxon>
        <taxon>Paenibacillus</taxon>
    </lineage>
</organism>
<accession>A0A089M6S1</accession>
<evidence type="ECO:0000313" key="2">
    <source>
        <dbReference type="Proteomes" id="UP000029500"/>
    </source>
</evidence>
<protein>
    <submittedName>
        <fullName evidence="1">Uncharacterized protein</fullName>
    </submittedName>
</protein>
<dbReference type="OrthoDB" id="2656092at2"/>
<dbReference type="STRING" id="189425.PGRAT_19010"/>
<evidence type="ECO:0000313" key="1">
    <source>
        <dbReference type="EMBL" id="AIQ69496.1"/>
    </source>
</evidence>
<reference evidence="1 2" key="1">
    <citation type="submission" date="2014-08" db="EMBL/GenBank/DDBJ databases">
        <title>Comparative genomics of the Paenibacillus odorifer group.</title>
        <authorList>
            <person name="den Bakker H.C."/>
            <person name="Tsai Y.-C."/>
            <person name="Martin N."/>
            <person name="Korlach J."/>
            <person name="Wiedmann M."/>
        </authorList>
    </citation>
    <scope>NUCLEOTIDE SEQUENCE [LARGE SCALE GENOMIC DNA]</scope>
    <source>
        <strain evidence="1 2">DSM 15220</strain>
    </source>
</reference>